<dbReference type="GO" id="GO:0020037">
    <property type="term" value="F:heme binding"/>
    <property type="evidence" value="ECO:0007669"/>
    <property type="project" value="InterPro"/>
</dbReference>
<feature type="binding site" description="axial binding residue" evidence="8">
    <location>
        <position position="505"/>
    </location>
    <ligand>
        <name>heme</name>
        <dbReference type="ChEBI" id="CHEBI:30413"/>
    </ligand>
    <ligandPart>
        <name>Fe</name>
        <dbReference type="ChEBI" id="CHEBI:18248"/>
    </ligandPart>
</feature>
<dbReference type="InterPro" id="IPR017972">
    <property type="entry name" value="Cyt_P450_CS"/>
</dbReference>
<keyword evidence="7 9" id="KW-0503">Monooxygenase</keyword>
<dbReference type="GO" id="GO:0004497">
    <property type="term" value="F:monooxygenase activity"/>
    <property type="evidence" value="ECO:0007669"/>
    <property type="project" value="UniProtKB-KW"/>
</dbReference>
<dbReference type="OrthoDB" id="2789670at2759"/>
<reference evidence="10 11" key="1">
    <citation type="journal article" date="2019" name="Plant Biotechnol. J.">
        <title>The red bayberry genome and genetic basis of sex determination.</title>
        <authorList>
            <person name="Jia H.M."/>
            <person name="Jia H.J."/>
            <person name="Cai Q.L."/>
            <person name="Wang Y."/>
            <person name="Zhao H.B."/>
            <person name="Yang W.F."/>
            <person name="Wang G.Y."/>
            <person name="Li Y.H."/>
            <person name="Zhan D.L."/>
            <person name="Shen Y.T."/>
            <person name="Niu Q.F."/>
            <person name="Chang L."/>
            <person name="Qiu J."/>
            <person name="Zhao L."/>
            <person name="Xie H.B."/>
            <person name="Fu W.Y."/>
            <person name="Jin J."/>
            <person name="Li X.W."/>
            <person name="Jiao Y."/>
            <person name="Zhou C.C."/>
            <person name="Tu T."/>
            <person name="Chai C.Y."/>
            <person name="Gao J.L."/>
            <person name="Fan L.J."/>
            <person name="van de Weg E."/>
            <person name="Wang J.Y."/>
            <person name="Gao Z.S."/>
        </authorList>
    </citation>
    <scope>NUCLEOTIDE SEQUENCE [LARGE SCALE GENOMIC DNA]</scope>
    <source>
        <tissue evidence="10">Leaves</tissue>
    </source>
</reference>
<evidence type="ECO:0000256" key="6">
    <source>
        <dbReference type="ARBA" id="ARBA00023004"/>
    </source>
</evidence>
<dbReference type="GO" id="GO:0005506">
    <property type="term" value="F:iron ion binding"/>
    <property type="evidence" value="ECO:0007669"/>
    <property type="project" value="InterPro"/>
</dbReference>
<proteinExistence type="inferred from homology"/>
<organism evidence="10 11">
    <name type="scientific">Morella rubra</name>
    <name type="common">Chinese bayberry</name>
    <dbReference type="NCBI Taxonomy" id="262757"/>
    <lineage>
        <taxon>Eukaryota</taxon>
        <taxon>Viridiplantae</taxon>
        <taxon>Streptophyta</taxon>
        <taxon>Embryophyta</taxon>
        <taxon>Tracheophyta</taxon>
        <taxon>Spermatophyta</taxon>
        <taxon>Magnoliopsida</taxon>
        <taxon>eudicotyledons</taxon>
        <taxon>Gunneridae</taxon>
        <taxon>Pentapetalae</taxon>
        <taxon>rosids</taxon>
        <taxon>fabids</taxon>
        <taxon>Fagales</taxon>
        <taxon>Myricaceae</taxon>
        <taxon>Morella</taxon>
    </lineage>
</organism>
<dbReference type="Proteomes" id="UP000516437">
    <property type="component" value="Chromosome 7"/>
</dbReference>
<dbReference type="AlphaFoldDB" id="A0A6A1V1P7"/>
<dbReference type="Pfam" id="PF00067">
    <property type="entry name" value="p450"/>
    <property type="match status" value="2"/>
</dbReference>
<keyword evidence="4 8" id="KW-0479">Metal-binding</keyword>
<evidence type="ECO:0000256" key="2">
    <source>
        <dbReference type="ARBA" id="ARBA00010617"/>
    </source>
</evidence>
<keyword evidence="3 8" id="KW-0349">Heme</keyword>
<keyword evidence="6 8" id="KW-0408">Iron</keyword>
<evidence type="ECO:0000256" key="9">
    <source>
        <dbReference type="RuleBase" id="RU000461"/>
    </source>
</evidence>
<sequence length="568" mass="65534">MLKLPPGPKPWSIIGNLNLIGPLPHQSLHKLSQKYETLVQLKFGSFPVVVASSPEMARQFLKTHDRIFACRPQTAAGKYTYNFTNISWAPYGPYLRQGRKIYLSELFSSKRLESYEFIRVEERRAFLSLLCDLSGKPIRVKEHVSRLNLNIISRMVLGKTYFTESELETNSIVTLKEFQEILDELFPLNGVLNIGDWIPWLDFLDLHGYVQRMKILKKKFDRFHDHVFGEHKAKREGVKDFVPKDMEDLLLELADDPNVDVKLTYDNLKALTQLSELLKQPNLIKKATEELDRVIGKDRWVQEKDIPQLPYIDAIMKETMRKHPAAGKDSVQRKAKTRLRLSNGQDEDISFNEEPWPLHIKTKINRGINILHWKDILRYGLQRICFFGHESNMAVRKSSASFFGHERFISAVSLLFFERVSFEPNLFRPAAVLLAPHLALEDCNVAGYDIRKGTRVLINVWGMGRDPSIWEAPEEFCPERFLGKAIDVKGENFELLPFGSGRRMCPGYSLGLKLISSSLANILHGFEWKLPENMEPKDLSMEELYGSAKPRKVPLFAVMKPRLPLHLY</sequence>
<evidence type="ECO:0000256" key="7">
    <source>
        <dbReference type="ARBA" id="ARBA00023033"/>
    </source>
</evidence>
<comment type="similarity">
    <text evidence="2 9">Belongs to the cytochrome P450 family.</text>
</comment>
<dbReference type="SUPFAM" id="SSF48264">
    <property type="entry name" value="Cytochrome P450"/>
    <property type="match status" value="2"/>
</dbReference>
<evidence type="ECO:0000256" key="5">
    <source>
        <dbReference type="ARBA" id="ARBA00023002"/>
    </source>
</evidence>
<dbReference type="InterPro" id="IPR001128">
    <property type="entry name" value="Cyt_P450"/>
</dbReference>
<dbReference type="Gene3D" id="1.10.630.10">
    <property type="entry name" value="Cytochrome P450"/>
    <property type="match status" value="2"/>
</dbReference>
<evidence type="ECO:0000256" key="8">
    <source>
        <dbReference type="PIRSR" id="PIRSR602401-1"/>
    </source>
</evidence>
<dbReference type="PRINTS" id="PR00463">
    <property type="entry name" value="EP450I"/>
</dbReference>
<accession>A0A6A1V1P7</accession>
<keyword evidence="11" id="KW-1185">Reference proteome</keyword>
<dbReference type="GO" id="GO:0016705">
    <property type="term" value="F:oxidoreductase activity, acting on paired donors, with incorporation or reduction of molecular oxygen"/>
    <property type="evidence" value="ECO:0007669"/>
    <property type="project" value="InterPro"/>
</dbReference>
<name>A0A6A1V1P7_9ROSI</name>
<evidence type="ECO:0000256" key="4">
    <source>
        <dbReference type="ARBA" id="ARBA00022723"/>
    </source>
</evidence>
<dbReference type="PANTHER" id="PTHR47944:SF5">
    <property type="entry name" value="CYTOCHROME P450 71A1-LIKE"/>
    <property type="match status" value="1"/>
</dbReference>
<dbReference type="PROSITE" id="PS00086">
    <property type="entry name" value="CYTOCHROME_P450"/>
    <property type="match status" value="1"/>
</dbReference>
<evidence type="ECO:0000256" key="3">
    <source>
        <dbReference type="ARBA" id="ARBA00022617"/>
    </source>
</evidence>
<dbReference type="CDD" id="cd20618">
    <property type="entry name" value="CYP71_clan"/>
    <property type="match status" value="1"/>
</dbReference>
<comment type="cofactor">
    <cofactor evidence="1 8">
        <name>heme</name>
        <dbReference type="ChEBI" id="CHEBI:30413"/>
    </cofactor>
</comment>
<evidence type="ECO:0000313" key="10">
    <source>
        <dbReference type="EMBL" id="KAB1206609.1"/>
    </source>
</evidence>
<dbReference type="EMBL" id="RXIC02000025">
    <property type="protein sequence ID" value="KAB1206609.1"/>
    <property type="molecule type" value="Genomic_DNA"/>
</dbReference>
<protein>
    <submittedName>
        <fullName evidence="10">Flavonoid 3',5'-hydroxylase 1</fullName>
    </submittedName>
</protein>
<evidence type="ECO:0000313" key="11">
    <source>
        <dbReference type="Proteomes" id="UP000516437"/>
    </source>
</evidence>
<dbReference type="FunFam" id="1.10.630.10:FF:000126">
    <property type="entry name" value="Predicted protein"/>
    <property type="match status" value="1"/>
</dbReference>
<dbReference type="InterPro" id="IPR002401">
    <property type="entry name" value="Cyt_P450_E_grp-I"/>
</dbReference>
<dbReference type="InterPro" id="IPR036396">
    <property type="entry name" value="Cyt_P450_sf"/>
</dbReference>
<comment type="caution">
    <text evidence="10">The sequence shown here is derived from an EMBL/GenBank/DDBJ whole genome shotgun (WGS) entry which is preliminary data.</text>
</comment>
<evidence type="ECO:0000256" key="1">
    <source>
        <dbReference type="ARBA" id="ARBA00001971"/>
    </source>
</evidence>
<keyword evidence="5 9" id="KW-0560">Oxidoreductase</keyword>
<dbReference type="PANTHER" id="PTHR47944">
    <property type="entry name" value="CYTOCHROME P450 98A9"/>
    <property type="match status" value="1"/>
</dbReference>
<gene>
    <name evidence="10" type="ORF">CJ030_MR7G002265</name>
</gene>